<accession>A0A5P3AZQ0</accession>
<proteinExistence type="predicted"/>
<evidence type="ECO:0000313" key="1">
    <source>
        <dbReference type="EMBL" id="QEW38596.1"/>
    </source>
</evidence>
<organism evidence="1 2">
    <name type="scientific">Phocaeicola vulgatus</name>
    <name type="common">Bacteroides vulgatus</name>
    <dbReference type="NCBI Taxonomy" id="821"/>
    <lineage>
        <taxon>Bacteria</taxon>
        <taxon>Pseudomonadati</taxon>
        <taxon>Bacteroidota</taxon>
        <taxon>Bacteroidia</taxon>
        <taxon>Bacteroidales</taxon>
        <taxon>Bacteroidaceae</taxon>
        <taxon>Phocaeicola</taxon>
    </lineage>
</organism>
<dbReference type="AlphaFoldDB" id="A0A5P3AZQ0"/>
<dbReference type="Proteomes" id="UP000326091">
    <property type="component" value="Chromosome"/>
</dbReference>
<reference evidence="1 2" key="1">
    <citation type="submission" date="2019-09" db="EMBL/GenBank/DDBJ databases">
        <title>Commensal-derived Metabolites Govern Vibrio cholerae Pathogenesis in Host.</title>
        <authorList>
            <person name="Yoon S.S."/>
            <person name="Yoon M.Y."/>
        </authorList>
    </citation>
    <scope>NUCLEOTIDE SEQUENCE [LARGE SCALE GENOMIC DNA]</scope>
    <source>
        <strain evidence="1 2">VIC01</strain>
    </source>
</reference>
<gene>
    <name evidence="1" type="ORF">VIC01_04240</name>
</gene>
<protein>
    <submittedName>
        <fullName evidence="1">Uncharacterized protein</fullName>
    </submittedName>
</protein>
<dbReference type="EMBL" id="CP043529">
    <property type="protein sequence ID" value="QEW38596.1"/>
    <property type="molecule type" value="Genomic_DNA"/>
</dbReference>
<sequence length="85" mass="9689">MKFDIQFDEVHKIAIQIEELAHKLAAETSKEGSRDENSIYVYSAEIARLAFPVTPTVDGARPTRPLCIHHPSLVKIENTFRNRIN</sequence>
<evidence type="ECO:0000313" key="2">
    <source>
        <dbReference type="Proteomes" id="UP000326091"/>
    </source>
</evidence>
<name>A0A5P3AZQ0_PHOVU</name>